<gene>
    <name evidence="1" type="ORF">JKP88DRAFT_202217</name>
</gene>
<dbReference type="InterPro" id="IPR043822">
    <property type="entry name" value="EsV_1_7_cys"/>
</dbReference>
<sequence length="210" mass="23300">MCDVCGKVTAEYGTRCAKHKGHTHKRTKGLCQHPDGCEKVGWYGSKRKGQITGRFCRSHAPRGAQLLNGGCEVQGCSKQASYGLASIRNKRFCASHKEDGMVHIGDLLKKERTQCRTDGCEEKAIYGASRMGPTHCSDHADDIIGTAIDFTQKCTEDGCKRRMAVWGDKSQPHDFTHCDAHKLPDQVPLKKWHQRNGPGVPVDTTKMIYV</sequence>
<accession>A0A835YV75</accession>
<evidence type="ECO:0008006" key="3">
    <source>
        <dbReference type="Google" id="ProtNLM"/>
    </source>
</evidence>
<proteinExistence type="predicted"/>
<organism evidence="1 2">
    <name type="scientific">Tribonema minus</name>
    <dbReference type="NCBI Taxonomy" id="303371"/>
    <lineage>
        <taxon>Eukaryota</taxon>
        <taxon>Sar</taxon>
        <taxon>Stramenopiles</taxon>
        <taxon>Ochrophyta</taxon>
        <taxon>PX clade</taxon>
        <taxon>Xanthophyceae</taxon>
        <taxon>Tribonematales</taxon>
        <taxon>Tribonemataceae</taxon>
        <taxon>Tribonema</taxon>
    </lineage>
</organism>
<reference evidence="1" key="1">
    <citation type="submission" date="2021-02" db="EMBL/GenBank/DDBJ databases">
        <title>First Annotated Genome of the Yellow-green Alga Tribonema minus.</title>
        <authorList>
            <person name="Mahan K.M."/>
        </authorList>
    </citation>
    <scope>NUCLEOTIDE SEQUENCE</scope>
    <source>
        <strain evidence="1">UTEX B ZZ1240</strain>
    </source>
</reference>
<dbReference type="SMART" id="SM01425">
    <property type="entry name" value="EsV_1_7"/>
    <property type="match status" value="4"/>
</dbReference>
<dbReference type="EMBL" id="JAFCMP010000522">
    <property type="protein sequence ID" value="KAG5177724.1"/>
    <property type="molecule type" value="Genomic_DNA"/>
</dbReference>
<evidence type="ECO:0000313" key="2">
    <source>
        <dbReference type="Proteomes" id="UP000664859"/>
    </source>
</evidence>
<keyword evidence="2" id="KW-1185">Reference proteome</keyword>
<comment type="caution">
    <text evidence="1">The sequence shown here is derived from an EMBL/GenBank/DDBJ whole genome shotgun (WGS) entry which is preliminary data.</text>
</comment>
<name>A0A835YV75_9STRA</name>
<dbReference type="AlphaFoldDB" id="A0A835YV75"/>
<dbReference type="Proteomes" id="UP000664859">
    <property type="component" value="Unassembled WGS sequence"/>
</dbReference>
<evidence type="ECO:0000313" key="1">
    <source>
        <dbReference type="EMBL" id="KAG5177724.1"/>
    </source>
</evidence>
<dbReference type="Pfam" id="PF19114">
    <property type="entry name" value="EsV_1_7_cys"/>
    <property type="match status" value="4"/>
</dbReference>
<protein>
    <recommendedName>
        <fullName evidence="3">EsV-1-7</fullName>
    </recommendedName>
</protein>